<evidence type="ECO:0000256" key="2">
    <source>
        <dbReference type="ARBA" id="ARBA00022475"/>
    </source>
</evidence>
<feature type="transmembrane region" description="Helical" evidence="6">
    <location>
        <begin position="301"/>
        <end position="322"/>
    </location>
</feature>
<dbReference type="InterPro" id="IPR018461">
    <property type="entry name" value="Na/H_Antiport_NhaC-like_C"/>
</dbReference>
<feature type="transmembrane region" description="Helical" evidence="6">
    <location>
        <begin position="54"/>
        <end position="79"/>
    </location>
</feature>
<feature type="transmembrane region" description="Helical" evidence="6">
    <location>
        <begin position="147"/>
        <end position="173"/>
    </location>
</feature>
<comment type="subcellular location">
    <subcellularLocation>
        <location evidence="1">Cell membrane</location>
        <topology evidence="1">Multi-pass membrane protein</topology>
    </subcellularLocation>
</comment>
<dbReference type="Pfam" id="PF03553">
    <property type="entry name" value="Na_H_antiporter"/>
    <property type="match status" value="1"/>
</dbReference>
<evidence type="ECO:0000256" key="5">
    <source>
        <dbReference type="ARBA" id="ARBA00023136"/>
    </source>
</evidence>
<sequence length="451" mass="46931">MNYGIVSLVPVALTLSLTFYSRNVILALLVGVCAGGVLLDVLQGTLFTGINSIAAVFASSWAAKAILFVLLTGSLVHVIEQSGGVKGVVRLLTEKRRAVKSVFGAEVLAYLLGMVLFVDTTSSIVIRGVSTKPFFDTHHGPREKLSYIIDSTSAPVAFLSPATSAGAFLAALIGVQVSNGVICGDPFSFVLKALPFQVYSIISVVIVGVTIFRSKAVALPESSPLKPVTEPHPEDLHDAIESKAVNMLLPMGMFITGTFGLMLLTGDGSTAIFAGILLTLVTTGVLYKAQGIADTKGYINWCIQGMASYLEVALVLTLSFALSDLLNGLGTGSYLAGFGQHVRPAFVPAMVFVSGALISFMSGTGGGTLSILVPLSIPLAVAMDVNVPLVLGACGSGAVFGDHCSPISDTTILTAMVTDVDIMDHVRHQLPYALTGGIISSLVFLALGSVF</sequence>
<proteinExistence type="predicted"/>
<evidence type="ECO:0000256" key="4">
    <source>
        <dbReference type="ARBA" id="ARBA00022989"/>
    </source>
</evidence>
<name>A0ABM7PCN1_9BACT</name>
<dbReference type="PANTHER" id="PTHR43478">
    <property type="entry name" value="NA+/H+ ANTIPORTER-RELATED"/>
    <property type="match status" value="1"/>
</dbReference>
<feature type="transmembrane region" description="Helical" evidence="6">
    <location>
        <begin position="193"/>
        <end position="212"/>
    </location>
</feature>
<accession>A0ABM7PCN1</accession>
<evidence type="ECO:0000256" key="6">
    <source>
        <dbReference type="SAM" id="Phobius"/>
    </source>
</evidence>
<evidence type="ECO:0000256" key="3">
    <source>
        <dbReference type="ARBA" id="ARBA00022692"/>
    </source>
</evidence>
<dbReference type="RefSeq" id="WP_236891258.1">
    <property type="nucleotide sequence ID" value="NZ_AP024488.1"/>
</dbReference>
<feature type="transmembrane region" description="Helical" evidence="6">
    <location>
        <begin position="244"/>
        <end position="264"/>
    </location>
</feature>
<organism evidence="8 9">
    <name type="scientific">Desulfoluna limicola</name>
    <dbReference type="NCBI Taxonomy" id="2810562"/>
    <lineage>
        <taxon>Bacteria</taxon>
        <taxon>Pseudomonadati</taxon>
        <taxon>Thermodesulfobacteriota</taxon>
        <taxon>Desulfobacteria</taxon>
        <taxon>Desulfobacterales</taxon>
        <taxon>Desulfolunaceae</taxon>
        <taxon>Desulfoluna</taxon>
    </lineage>
</organism>
<gene>
    <name evidence="8" type="ORF">DSLASN_05950</name>
</gene>
<feature type="transmembrane region" description="Helical" evidence="6">
    <location>
        <begin position="430"/>
        <end position="450"/>
    </location>
</feature>
<feature type="transmembrane region" description="Helical" evidence="6">
    <location>
        <begin position="342"/>
        <end position="361"/>
    </location>
</feature>
<feature type="domain" description="Na+/H+ antiporter NhaC-like C-terminal" evidence="7">
    <location>
        <begin position="188"/>
        <end position="448"/>
    </location>
</feature>
<dbReference type="EMBL" id="AP024488">
    <property type="protein sequence ID" value="BCS94963.1"/>
    <property type="molecule type" value="Genomic_DNA"/>
</dbReference>
<keyword evidence="3 6" id="KW-0812">Transmembrane</keyword>
<keyword evidence="2" id="KW-1003">Cell membrane</keyword>
<feature type="transmembrane region" description="Helical" evidence="6">
    <location>
        <begin position="20"/>
        <end position="42"/>
    </location>
</feature>
<keyword evidence="5 6" id="KW-0472">Membrane</keyword>
<keyword evidence="9" id="KW-1185">Reference proteome</keyword>
<protein>
    <submittedName>
        <fullName evidence="8">Sodium:proton antiporter</fullName>
    </submittedName>
</protein>
<keyword evidence="4 6" id="KW-1133">Transmembrane helix</keyword>
<dbReference type="PANTHER" id="PTHR43478:SF1">
    <property type="entry name" value="NA+_H+ ANTIPORTER NHAC-LIKE C-TERMINAL DOMAIN-CONTAINING PROTEIN"/>
    <property type="match status" value="1"/>
</dbReference>
<evidence type="ECO:0000259" key="7">
    <source>
        <dbReference type="Pfam" id="PF03553"/>
    </source>
</evidence>
<evidence type="ECO:0000313" key="9">
    <source>
        <dbReference type="Proteomes" id="UP001320148"/>
    </source>
</evidence>
<evidence type="ECO:0000256" key="1">
    <source>
        <dbReference type="ARBA" id="ARBA00004651"/>
    </source>
</evidence>
<feature type="transmembrane region" description="Helical" evidence="6">
    <location>
        <begin position="270"/>
        <end position="289"/>
    </location>
</feature>
<evidence type="ECO:0000313" key="8">
    <source>
        <dbReference type="EMBL" id="BCS94963.1"/>
    </source>
</evidence>
<dbReference type="Proteomes" id="UP001320148">
    <property type="component" value="Chromosome"/>
</dbReference>
<reference evidence="8 9" key="1">
    <citation type="submission" date="2021-02" db="EMBL/GenBank/DDBJ databases">
        <title>Complete genome of Desulfoluna sp. strain ASN36.</title>
        <authorList>
            <person name="Takahashi A."/>
            <person name="Kojima H."/>
            <person name="Fukui M."/>
        </authorList>
    </citation>
    <scope>NUCLEOTIDE SEQUENCE [LARGE SCALE GENOMIC DNA]</scope>
    <source>
        <strain evidence="8 9">ASN36</strain>
    </source>
</reference>
<feature type="transmembrane region" description="Helical" evidence="6">
    <location>
        <begin position="107"/>
        <end position="126"/>
    </location>
</feature>